<accession>A0ABT9D421</accession>
<feature type="transmembrane region" description="Helical" evidence="1">
    <location>
        <begin position="135"/>
        <end position="159"/>
    </location>
</feature>
<evidence type="ECO:0000313" key="3">
    <source>
        <dbReference type="Proteomes" id="UP001170683"/>
    </source>
</evidence>
<keyword evidence="1" id="KW-0812">Transmembrane</keyword>
<keyword evidence="1" id="KW-1133">Transmembrane helix</keyword>
<organism evidence="2 3">
    <name type="scientific">Candidatus Phytoplasma bonamiae</name>
    <dbReference type="NCBI Taxonomy" id="2982626"/>
    <lineage>
        <taxon>Bacteria</taxon>
        <taxon>Bacillati</taxon>
        <taxon>Mycoplasmatota</taxon>
        <taxon>Mollicutes</taxon>
        <taxon>Acholeplasmatales</taxon>
        <taxon>Acholeplasmataceae</taxon>
        <taxon>Candidatus Phytoplasma</taxon>
        <taxon>16SrII (Peanut WB group)</taxon>
    </lineage>
</organism>
<protein>
    <submittedName>
        <fullName evidence="2">Uncharacterized protein</fullName>
    </submittedName>
</protein>
<proteinExistence type="predicted"/>
<evidence type="ECO:0000313" key="2">
    <source>
        <dbReference type="EMBL" id="MDO8064191.1"/>
    </source>
</evidence>
<feature type="transmembrane region" description="Helical" evidence="1">
    <location>
        <begin position="101"/>
        <end position="123"/>
    </location>
</feature>
<sequence>MFMFMSLSNNFILRKVISVSYFLSLAIFIDLVSKFLTPFLNLTLGGQIFKFSLVILCLSGIYNSFSTHLLICVLYSAFHLIKSYNFLLSLDQLFLFTKMQLLISCIFDYILPDLLLSLVGLFIDKKTFITKNKKNIFFGLLLVYFLRSFCFFISSYWVYANMQLSLGNLWYDWLFNVFHLHNVNEKLLLICFTYCLILFIINVILSNFFLFLILSKITSFFDKYL</sequence>
<dbReference type="Proteomes" id="UP001170683">
    <property type="component" value="Unassembled WGS sequence"/>
</dbReference>
<feature type="transmembrane region" description="Helical" evidence="1">
    <location>
        <begin position="53"/>
        <end position="81"/>
    </location>
</feature>
<comment type="caution">
    <text evidence="2">The sequence shown here is derived from an EMBL/GenBank/DDBJ whole genome shotgun (WGS) entry which is preliminary data.</text>
</comment>
<evidence type="ECO:0000256" key="1">
    <source>
        <dbReference type="SAM" id="Phobius"/>
    </source>
</evidence>
<dbReference type="Gene3D" id="1.10.1760.20">
    <property type="match status" value="1"/>
</dbReference>
<reference evidence="2 3" key="1">
    <citation type="journal article" date="2023" name="Int. J. Syst. Evol. Microbiol.">
        <title>The observation of taxonomic boundaries for the 16SrII and 16SrXXV phytoplasmas using genome-based delimitation.</title>
        <authorList>
            <person name="Rodrigues Jardim B."/>
            <person name="Tran-Nguyen L.T.T."/>
            <person name="Gambley C."/>
            <person name="Al-Sadi A.M."/>
            <person name="Al-Subhi A.M."/>
            <person name="Foissac X."/>
            <person name="Salar P."/>
            <person name="Cai H."/>
            <person name="Yang J.Y."/>
            <person name="Davis R."/>
            <person name="Jones L."/>
            <person name="Rodoni B."/>
            <person name="Constable F.E."/>
        </authorList>
    </citation>
    <scope>NUCLEOTIDE SEQUENCE [LARGE SCALE GENOMIC DNA]</scope>
    <source>
        <strain evidence="2">BAWM-225</strain>
    </source>
</reference>
<feature type="transmembrane region" description="Helical" evidence="1">
    <location>
        <begin position="187"/>
        <end position="214"/>
    </location>
</feature>
<dbReference type="EMBL" id="JAOSIQ010000016">
    <property type="protein sequence ID" value="MDO8064191.1"/>
    <property type="molecule type" value="Genomic_DNA"/>
</dbReference>
<name>A0ABT9D421_9MOLU</name>
<keyword evidence="3" id="KW-1185">Reference proteome</keyword>
<gene>
    <name evidence="2" type="ORF">OC701_01775</name>
</gene>
<feature type="transmembrane region" description="Helical" evidence="1">
    <location>
        <begin position="12"/>
        <end position="32"/>
    </location>
</feature>
<keyword evidence="1" id="KW-0472">Membrane</keyword>